<evidence type="ECO:0000313" key="4">
    <source>
        <dbReference type="Proteomes" id="UP001226434"/>
    </source>
</evidence>
<dbReference type="Pfam" id="PF00472">
    <property type="entry name" value="RF-1"/>
    <property type="match status" value="1"/>
</dbReference>
<dbReference type="GO" id="GO:0004045">
    <property type="term" value="F:peptidyl-tRNA hydrolase activity"/>
    <property type="evidence" value="ECO:0007669"/>
    <property type="project" value="UniProtKB-EC"/>
</dbReference>
<comment type="caution">
    <text evidence="3">The sequence shown here is derived from an EMBL/GenBank/DDBJ whole genome shotgun (WGS) entry which is preliminary data.</text>
</comment>
<gene>
    <name evidence="3" type="primary">arfB</name>
    <name evidence="3" type="ORF">QJ048_21575</name>
</gene>
<keyword evidence="3" id="KW-0378">Hydrolase</keyword>
<dbReference type="SUPFAM" id="SSF110916">
    <property type="entry name" value="Peptidyl-tRNA hydrolase domain-like"/>
    <property type="match status" value="1"/>
</dbReference>
<dbReference type="EMBL" id="JASBRG010000007">
    <property type="protein sequence ID" value="MDI3322396.1"/>
    <property type="molecule type" value="Genomic_DNA"/>
</dbReference>
<name>A0ABT6RIW3_9BACT</name>
<feature type="compositionally biased region" description="Basic and acidic residues" evidence="1">
    <location>
        <begin position="113"/>
        <end position="122"/>
    </location>
</feature>
<dbReference type="InterPro" id="IPR000352">
    <property type="entry name" value="Pep_chain_release_fac_I"/>
</dbReference>
<dbReference type="PANTHER" id="PTHR47814">
    <property type="entry name" value="PEPTIDYL-TRNA HYDROLASE ARFB"/>
    <property type="match status" value="1"/>
</dbReference>
<feature type="compositionally biased region" description="Basic residues" evidence="1">
    <location>
        <begin position="123"/>
        <end position="139"/>
    </location>
</feature>
<reference evidence="3 4" key="1">
    <citation type="submission" date="2023-05" db="EMBL/GenBank/DDBJ databases">
        <title>Genome sequence of Pinibacter sp. MAH-24.</title>
        <authorList>
            <person name="Huq M.A."/>
        </authorList>
    </citation>
    <scope>NUCLEOTIDE SEQUENCE [LARGE SCALE GENOMIC DNA]</scope>
    <source>
        <strain evidence="3 4">MAH-24</strain>
    </source>
</reference>
<dbReference type="Gene3D" id="3.30.160.20">
    <property type="match status" value="1"/>
</dbReference>
<accession>A0ABT6RIW3</accession>
<organism evidence="3 4">
    <name type="scientific">Pinibacter soli</name>
    <dbReference type="NCBI Taxonomy" id="3044211"/>
    <lineage>
        <taxon>Bacteria</taxon>
        <taxon>Pseudomonadati</taxon>
        <taxon>Bacteroidota</taxon>
        <taxon>Chitinophagia</taxon>
        <taxon>Chitinophagales</taxon>
        <taxon>Chitinophagaceae</taxon>
        <taxon>Pinibacter</taxon>
    </lineage>
</organism>
<dbReference type="PANTHER" id="PTHR47814:SF1">
    <property type="entry name" value="PEPTIDYL-TRNA HYDROLASE ARFB"/>
    <property type="match status" value="1"/>
</dbReference>
<protein>
    <submittedName>
        <fullName evidence="3">Alternative ribosome rescue aminoacyl-tRNA hydrolase ArfB</fullName>
        <ecNumber evidence="3">3.1.1.29</ecNumber>
    </submittedName>
</protein>
<dbReference type="Proteomes" id="UP001226434">
    <property type="component" value="Unassembled WGS sequence"/>
</dbReference>
<feature type="region of interest" description="Disordered" evidence="1">
    <location>
        <begin position="99"/>
        <end position="139"/>
    </location>
</feature>
<evidence type="ECO:0000313" key="3">
    <source>
        <dbReference type="EMBL" id="MDI3322396.1"/>
    </source>
</evidence>
<dbReference type="NCBIfam" id="NF006718">
    <property type="entry name" value="PRK09256.1"/>
    <property type="match status" value="1"/>
</dbReference>
<proteinExistence type="predicted"/>
<evidence type="ECO:0000256" key="1">
    <source>
        <dbReference type="SAM" id="MobiDB-lite"/>
    </source>
</evidence>
<keyword evidence="4" id="KW-1185">Reference proteome</keyword>
<dbReference type="EC" id="3.1.1.29" evidence="3"/>
<evidence type="ECO:0000259" key="2">
    <source>
        <dbReference type="Pfam" id="PF00472"/>
    </source>
</evidence>
<feature type="domain" description="Prokaryotic-type class I peptide chain release factors" evidence="2">
    <location>
        <begin position="10"/>
        <end position="131"/>
    </location>
</feature>
<sequence length="139" mass="15648">MKSSEMIDITQEIKFKTARSGGKGGQNVNKVETMVEGYFHVNNSALLTDDQKQLINLKLANKITGEGFLQTKSQTHRSQLQNKAAVIKKLHQMIAEAFKKEKKRVATKPSKTSQEKRVENKKKASQVKSGRKKISLSDF</sequence>